<evidence type="ECO:0000259" key="1">
    <source>
        <dbReference type="Pfam" id="PF07171"/>
    </source>
</evidence>
<gene>
    <name evidence="3" type="ORF">HUO07_20650</name>
</gene>
<proteinExistence type="predicted"/>
<protein>
    <submittedName>
        <fullName evidence="3">M81 family metallopeptidase</fullName>
    </submittedName>
</protein>
<dbReference type="AlphaFoldDB" id="A0A7Y6RGC5"/>
<evidence type="ECO:0000313" key="3">
    <source>
        <dbReference type="EMBL" id="NVF16532.1"/>
    </source>
</evidence>
<feature type="domain" description="Microcystin LR degradation protein MlrC N-terminal" evidence="2">
    <location>
        <begin position="3"/>
        <end position="292"/>
    </location>
</feature>
<sequence length="374" mass="40237">MHRILIAGFQHETNTFAPTVADYTNFACGESFPPLCRGDDLLELRDVNMPLGGFLSAFEPSEATFLPVIWAGASPSAHVTQETYERIAGEIVDATRHGGFDAIYLDLHGAMVAEHLDDCEGELLRRIRDVVGASMPIVVSLDLHANVTEGMLEAADLLTAYREYPHTDMAATGARAANLLRRLLATRDGWHTLHYPLPFLIPVNSGCTWLEPAKGTYEYLAQLEQGHDLELSFAPGFPMADFPGCRPCVWGYGRDQAALALALERLYAHILHQESAWKVETLAPEEAVSEAIRLAAFHQQPVVIADTQDNPGAGGDGNTMGMLKALYAANAVNAAIGLIWDPEVVASAHAAGEGAEIELSLGGRSGVGTPATII</sequence>
<keyword evidence="4" id="KW-1185">Reference proteome</keyword>
<dbReference type="EMBL" id="JABWCV010000044">
    <property type="protein sequence ID" value="NVF16532.1"/>
    <property type="molecule type" value="Genomic_DNA"/>
</dbReference>
<dbReference type="Pfam" id="PF07171">
    <property type="entry name" value="MlrC_C"/>
    <property type="match status" value="1"/>
</dbReference>
<accession>A0A7Y6RGC5</accession>
<dbReference type="InterPro" id="IPR010799">
    <property type="entry name" value="MlrC_C"/>
</dbReference>
<dbReference type="RefSeq" id="WP_176305025.1">
    <property type="nucleotide sequence ID" value="NZ_JABWCV010000044.1"/>
</dbReference>
<comment type="caution">
    <text evidence="3">The sequence shown here is derived from an EMBL/GenBank/DDBJ whole genome shotgun (WGS) entry which is preliminary data.</text>
</comment>
<reference evidence="3 4" key="1">
    <citation type="submission" date="2020-06" db="EMBL/GenBank/DDBJ databases">
        <title>Halomonas sp. QX-1 draft genome sequence.</title>
        <authorList>
            <person name="Qiu X."/>
        </authorList>
    </citation>
    <scope>NUCLEOTIDE SEQUENCE [LARGE SCALE GENOMIC DNA]</scope>
    <source>
        <strain evidence="3 4">QX-1</strain>
    </source>
</reference>
<organism evidence="3 4">
    <name type="scientific">Vreelandella maris</name>
    <dbReference type="NCBI Taxonomy" id="2729617"/>
    <lineage>
        <taxon>Bacteria</taxon>
        <taxon>Pseudomonadati</taxon>
        <taxon>Pseudomonadota</taxon>
        <taxon>Gammaproteobacteria</taxon>
        <taxon>Oceanospirillales</taxon>
        <taxon>Halomonadaceae</taxon>
        <taxon>Vreelandella</taxon>
    </lineage>
</organism>
<dbReference type="Proteomes" id="UP000589984">
    <property type="component" value="Unassembled WGS sequence"/>
</dbReference>
<name>A0A7Y6RGC5_9GAMM</name>
<dbReference type="Pfam" id="PF07364">
    <property type="entry name" value="DUF1485"/>
    <property type="match status" value="1"/>
</dbReference>
<feature type="domain" description="Microcystin LR degradation protein MlrC C-terminal" evidence="1">
    <location>
        <begin position="304"/>
        <end position="368"/>
    </location>
</feature>
<dbReference type="InterPro" id="IPR015995">
    <property type="entry name" value="MlrC_N"/>
</dbReference>
<evidence type="ECO:0000313" key="4">
    <source>
        <dbReference type="Proteomes" id="UP000589984"/>
    </source>
</evidence>
<evidence type="ECO:0000259" key="2">
    <source>
        <dbReference type="Pfam" id="PF07364"/>
    </source>
</evidence>